<dbReference type="KEGG" id="tpla:ElP_20400"/>
<dbReference type="PANTHER" id="PTHR43737">
    <property type="entry name" value="BLL7424 PROTEIN"/>
    <property type="match status" value="1"/>
</dbReference>
<evidence type="ECO:0000313" key="2">
    <source>
        <dbReference type="Proteomes" id="UP000317835"/>
    </source>
</evidence>
<reference evidence="1 2" key="1">
    <citation type="submission" date="2019-02" db="EMBL/GenBank/DDBJ databases">
        <title>Deep-cultivation of Planctomycetes and their phenomic and genomic characterization uncovers novel biology.</title>
        <authorList>
            <person name="Wiegand S."/>
            <person name="Jogler M."/>
            <person name="Boedeker C."/>
            <person name="Pinto D."/>
            <person name="Vollmers J."/>
            <person name="Rivas-Marin E."/>
            <person name="Kohn T."/>
            <person name="Peeters S.H."/>
            <person name="Heuer A."/>
            <person name="Rast P."/>
            <person name="Oberbeckmann S."/>
            <person name="Bunk B."/>
            <person name="Jeske O."/>
            <person name="Meyerdierks A."/>
            <person name="Storesund J.E."/>
            <person name="Kallscheuer N."/>
            <person name="Luecker S."/>
            <person name="Lage O.M."/>
            <person name="Pohl T."/>
            <person name="Merkel B.J."/>
            <person name="Hornburger P."/>
            <person name="Mueller R.-W."/>
            <person name="Bruemmer F."/>
            <person name="Labrenz M."/>
            <person name="Spormann A.M."/>
            <person name="Op den Camp H."/>
            <person name="Overmann J."/>
            <person name="Amann R."/>
            <person name="Jetten M.S.M."/>
            <person name="Mascher T."/>
            <person name="Medema M.H."/>
            <person name="Devos D.P."/>
            <person name="Kaster A.-K."/>
            <person name="Ovreas L."/>
            <person name="Rohde M."/>
            <person name="Galperin M.Y."/>
            <person name="Jogler C."/>
        </authorList>
    </citation>
    <scope>NUCLEOTIDE SEQUENCE [LARGE SCALE GENOMIC DNA]</scope>
    <source>
        <strain evidence="1 2">ElP</strain>
    </source>
</reference>
<keyword evidence="2" id="KW-1185">Reference proteome</keyword>
<dbReference type="Proteomes" id="UP000317835">
    <property type="component" value="Chromosome"/>
</dbReference>
<accession>A0A518GZZ5</accession>
<protein>
    <recommendedName>
        <fullName evidence="3">DUF1501 domain-containing protein</fullName>
    </recommendedName>
</protein>
<dbReference type="OrthoDB" id="127333at2"/>
<dbReference type="AlphaFoldDB" id="A0A518GZZ5"/>
<dbReference type="Pfam" id="PF07394">
    <property type="entry name" value="DUF1501"/>
    <property type="match status" value="1"/>
</dbReference>
<sequence>MFDRLQAPRGMSRRHFLGHLAATSLSLPAASFLGALRANAQQLRKTQKRCILLWMGGGPSQLDTWDLKPESPRNGGEFKPIDTSAPGVRISEHLPTVARQMHHLSIVRSLSTSEGNHDRGTYLMHTGYQPNPTVVHPSLGSVCSFELGSQLGDEFPLPHVVSINRPGESAGFLGMAHAPFVVNNPNGRIENLRPAVDAARMNRRIQMLGLVEDRFIGQNRGVAAKGHRDIYGKTLKMMNSSYTRAFKLDEEPDAVRDAYGRNGFGAGCLMARRLVQAGVTFAEVGLGGWDNHDDIFRTLREQRLPELDQGMGTLVADLARLGLLDDTLVVWMGEFGRTPRINQNGGRDHWPRSWSVVLGGAGIKGGQVVGATDPDGIDVVDRQVGVMDLIATMCTALGINVDTEYTTPLGRPMKIVDGGSAISELV</sequence>
<dbReference type="SUPFAM" id="SSF53649">
    <property type="entry name" value="Alkaline phosphatase-like"/>
    <property type="match status" value="1"/>
</dbReference>
<dbReference type="PROSITE" id="PS51318">
    <property type="entry name" value="TAT"/>
    <property type="match status" value="1"/>
</dbReference>
<dbReference type="InterPro" id="IPR006311">
    <property type="entry name" value="TAT_signal"/>
</dbReference>
<evidence type="ECO:0008006" key="3">
    <source>
        <dbReference type="Google" id="ProtNLM"/>
    </source>
</evidence>
<dbReference type="InterPro" id="IPR017850">
    <property type="entry name" value="Alkaline_phosphatase_core_sf"/>
</dbReference>
<dbReference type="PANTHER" id="PTHR43737:SF1">
    <property type="entry name" value="DUF1501 DOMAIN-CONTAINING PROTEIN"/>
    <property type="match status" value="1"/>
</dbReference>
<evidence type="ECO:0000313" key="1">
    <source>
        <dbReference type="EMBL" id="QDV34157.1"/>
    </source>
</evidence>
<gene>
    <name evidence="1" type="ORF">ElP_20400</name>
</gene>
<proteinExistence type="predicted"/>
<dbReference type="InterPro" id="IPR010869">
    <property type="entry name" value="DUF1501"/>
</dbReference>
<dbReference type="RefSeq" id="WP_145268846.1">
    <property type="nucleotide sequence ID" value="NZ_CP036426.1"/>
</dbReference>
<dbReference type="Gene3D" id="3.40.720.10">
    <property type="entry name" value="Alkaline Phosphatase, subunit A"/>
    <property type="match status" value="1"/>
</dbReference>
<name>A0A518GZZ5_9BACT</name>
<organism evidence="1 2">
    <name type="scientific">Tautonia plasticadhaerens</name>
    <dbReference type="NCBI Taxonomy" id="2527974"/>
    <lineage>
        <taxon>Bacteria</taxon>
        <taxon>Pseudomonadati</taxon>
        <taxon>Planctomycetota</taxon>
        <taxon>Planctomycetia</taxon>
        <taxon>Isosphaerales</taxon>
        <taxon>Isosphaeraceae</taxon>
        <taxon>Tautonia</taxon>
    </lineage>
</organism>
<dbReference type="EMBL" id="CP036426">
    <property type="protein sequence ID" value="QDV34157.1"/>
    <property type="molecule type" value="Genomic_DNA"/>
</dbReference>